<proteinExistence type="predicted"/>
<evidence type="ECO:0000256" key="1">
    <source>
        <dbReference type="SAM" id="MobiDB-lite"/>
    </source>
</evidence>
<sequence length="232" mass="25091">MSDDERDPFEALDPGDDREGDPFERLGEGPDGEEAPKAETDADASQPPDESPFGDDATDPTESHQPADDGWSGRDASETSASETPPSGDGADDLLSAVDTEEFRSDSATDPDDSGLASTTDPEDPFSGMDDPSENPFGSGESAFERVDVDHIDADKVWAEIAEDDDGEDPSESRYAEVSKHRYCEQCEHFSAPPNAHCTNDGTEIMEFLDMETVRLLNCPVVAEQHEIEGEQ</sequence>
<accession>A0AAE4EYL9</accession>
<dbReference type="EMBL" id="JAMQOM010000006">
    <property type="protein sequence ID" value="MDS0222518.1"/>
    <property type="molecule type" value="Genomic_DNA"/>
</dbReference>
<dbReference type="RefSeq" id="WP_310897139.1">
    <property type="nucleotide sequence ID" value="NZ_JAMQOM010000006.1"/>
</dbReference>
<name>A0AAE4EYL9_9EURY</name>
<evidence type="ECO:0000313" key="4">
    <source>
        <dbReference type="Proteomes" id="UP001253439"/>
    </source>
</evidence>
<dbReference type="AlphaFoldDB" id="A0AAE4EYL9"/>
<keyword evidence="4" id="KW-1185">Reference proteome</keyword>
<evidence type="ECO:0000313" key="3">
    <source>
        <dbReference type="EMBL" id="MDS0222518.1"/>
    </source>
</evidence>
<feature type="compositionally biased region" description="Basic and acidic residues" evidence="1">
    <location>
        <begin position="61"/>
        <end position="77"/>
    </location>
</feature>
<feature type="domain" description="DUF8135" evidence="2">
    <location>
        <begin position="177"/>
        <end position="225"/>
    </location>
</feature>
<reference evidence="3 4" key="1">
    <citation type="submission" date="2022-06" db="EMBL/GenBank/DDBJ databases">
        <title>Haloarcula sp. a new haloarchaeum isolate from saline soil.</title>
        <authorList>
            <person name="Strakova D."/>
            <person name="Galisteo C."/>
            <person name="Sanchez-Porro C."/>
            <person name="Ventosa A."/>
        </authorList>
    </citation>
    <scope>NUCLEOTIDE SEQUENCE [LARGE SCALE GENOMIC DNA]</scope>
    <source>
        <strain evidence="3 4">S1AR25-5A</strain>
    </source>
</reference>
<protein>
    <recommendedName>
        <fullName evidence="2">DUF8135 domain-containing protein</fullName>
    </recommendedName>
</protein>
<comment type="caution">
    <text evidence="3">The sequence shown here is derived from an EMBL/GenBank/DDBJ whole genome shotgun (WGS) entry which is preliminary data.</text>
</comment>
<feature type="region of interest" description="Disordered" evidence="1">
    <location>
        <begin position="1"/>
        <end position="148"/>
    </location>
</feature>
<evidence type="ECO:0000259" key="2">
    <source>
        <dbReference type="Pfam" id="PF26456"/>
    </source>
</evidence>
<dbReference type="InterPro" id="IPR058448">
    <property type="entry name" value="DUF8135"/>
</dbReference>
<gene>
    <name evidence="3" type="ORF">NDI54_14330</name>
</gene>
<organism evidence="3 4">
    <name type="scientific">Haloarcula terrestris</name>
    <dbReference type="NCBI Taxonomy" id="2950533"/>
    <lineage>
        <taxon>Archaea</taxon>
        <taxon>Methanobacteriati</taxon>
        <taxon>Methanobacteriota</taxon>
        <taxon>Stenosarchaea group</taxon>
        <taxon>Halobacteria</taxon>
        <taxon>Halobacteriales</taxon>
        <taxon>Haloarculaceae</taxon>
        <taxon>Haloarcula</taxon>
    </lineage>
</organism>
<dbReference type="Proteomes" id="UP001253439">
    <property type="component" value="Unassembled WGS sequence"/>
</dbReference>
<feature type="compositionally biased region" description="Basic and acidic residues" evidence="1">
    <location>
        <begin position="15"/>
        <end position="40"/>
    </location>
</feature>
<dbReference type="Pfam" id="PF26456">
    <property type="entry name" value="DUF8135"/>
    <property type="match status" value="1"/>
</dbReference>